<dbReference type="AlphaFoldDB" id="A0A1Q8VJ98"/>
<proteinExistence type="predicted"/>
<evidence type="ECO:0000313" key="1">
    <source>
        <dbReference type="EMBL" id="OLO48166.1"/>
    </source>
</evidence>
<dbReference type="Proteomes" id="UP000186471">
    <property type="component" value="Unassembled WGS sequence"/>
</dbReference>
<dbReference type="EMBL" id="MSKK01000008">
    <property type="protein sequence ID" value="OLO48166.1"/>
    <property type="molecule type" value="Genomic_DNA"/>
</dbReference>
<accession>A0A1Q8VJ98</accession>
<sequence>MRFEFTDSADKHDVPRPDAEYAVMHHVDYEILQPRRPGEQSFMFVGLPHPQALRYLEVGVAVDGRGRRIIFHAMEVTDLYRHLIPPTDR</sequence>
<dbReference type="RefSeq" id="WP_017177503.1">
    <property type="nucleotide sequence ID" value="NZ_MSKK01000008.1"/>
</dbReference>
<comment type="caution">
    <text evidence="1">The sequence shown here is derived from an EMBL/GenBank/DDBJ whole genome shotgun (WGS) entry which is preliminary data.</text>
</comment>
<reference evidence="1 2" key="1">
    <citation type="submission" date="2016-12" db="EMBL/GenBank/DDBJ databases">
        <title>Genomic comparison of strains in the 'Actinomyces naeslundii' group.</title>
        <authorList>
            <person name="Mughal S.R."/>
            <person name="Do T."/>
            <person name="Gilbert S.C."/>
            <person name="Witherden E.A."/>
            <person name="Didelot X."/>
            <person name="Beighton D."/>
        </authorList>
    </citation>
    <scope>NUCLEOTIDE SEQUENCE [LARGE SCALE GENOMIC DNA]</scope>
    <source>
        <strain evidence="1 2">R21091</strain>
    </source>
</reference>
<evidence type="ECO:0000313" key="2">
    <source>
        <dbReference type="Proteomes" id="UP000186471"/>
    </source>
</evidence>
<organism evidence="1 2">
    <name type="scientific">Actinomyces oris</name>
    <dbReference type="NCBI Taxonomy" id="544580"/>
    <lineage>
        <taxon>Bacteria</taxon>
        <taxon>Bacillati</taxon>
        <taxon>Actinomycetota</taxon>
        <taxon>Actinomycetes</taxon>
        <taxon>Actinomycetales</taxon>
        <taxon>Actinomycetaceae</taxon>
        <taxon>Actinomyces</taxon>
    </lineage>
</organism>
<name>A0A1Q8VJ98_9ACTO</name>
<evidence type="ECO:0008006" key="3">
    <source>
        <dbReference type="Google" id="ProtNLM"/>
    </source>
</evidence>
<gene>
    <name evidence="1" type="ORF">BKH31_02760</name>
</gene>
<protein>
    <recommendedName>
        <fullName evidence="3">Toxin</fullName>
    </recommendedName>
</protein>